<organism evidence="1 2">
    <name type="scientific">Pseudothermotoga lettingae (strain ATCC BAA-301 / DSM 14385 / NBRC 107922 / TMO)</name>
    <name type="common">Thermotoga lettingae</name>
    <dbReference type="NCBI Taxonomy" id="416591"/>
    <lineage>
        <taxon>Bacteria</taxon>
        <taxon>Thermotogati</taxon>
        <taxon>Thermotogota</taxon>
        <taxon>Thermotogae</taxon>
        <taxon>Thermotogales</taxon>
        <taxon>Thermotogaceae</taxon>
        <taxon>Pseudothermotoga</taxon>
    </lineage>
</organism>
<proteinExistence type="predicted"/>
<dbReference type="STRING" id="416591.Tlet_1571"/>
<dbReference type="EMBL" id="CP000812">
    <property type="protein sequence ID" value="ABV34125.1"/>
    <property type="molecule type" value="Genomic_DNA"/>
</dbReference>
<dbReference type="AlphaFoldDB" id="A8F7J1"/>
<dbReference type="eggNOG" id="COG0553">
    <property type="taxonomic scope" value="Bacteria"/>
</dbReference>
<reference evidence="1 2" key="2">
    <citation type="journal article" date="2009" name="Proc. Natl. Acad. Sci. U.S.A.">
        <title>On the chimeric nature, thermophilic origin, and phylogenetic placement of the Thermotogales.</title>
        <authorList>
            <person name="Zhaxybayeva O."/>
            <person name="Swithers K.S."/>
            <person name="Lapierre P."/>
            <person name="Fournier G.P."/>
            <person name="Bickhart D.M."/>
            <person name="DeBoy R.T."/>
            <person name="Nelson K.E."/>
            <person name="Nesbo C.L."/>
            <person name="Doolittle W.F."/>
            <person name="Gogarten J.P."/>
            <person name="Noll K.M."/>
        </authorList>
    </citation>
    <scope>NUCLEOTIDE SEQUENCE [LARGE SCALE GENOMIC DNA]</scope>
    <source>
        <strain evidence="2">ATCC BAA-301 / DSM 14385 / NBRC 107922 / TMO</strain>
    </source>
</reference>
<evidence type="ECO:0000313" key="1">
    <source>
        <dbReference type="EMBL" id="ABV34125.1"/>
    </source>
</evidence>
<gene>
    <name evidence="1" type="ordered locus">Tlet_1571</name>
</gene>
<accession>A8F7J1</accession>
<dbReference type="Proteomes" id="UP000002016">
    <property type="component" value="Chromosome"/>
</dbReference>
<evidence type="ECO:0000313" key="2">
    <source>
        <dbReference type="Proteomes" id="UP000002016"/>
    </source>
</evidence>
<sequence>MNLPQTNSFICSESFQATERSFVPLEDILESERKAMEIVMNIEKQRLIERHGENANWKVEDVSLRERYDTRVSQPDGGVHRI</sequence>
<dbReference type="RefSeq" id="WP_012003601.1">
    <property type="nucleotide sequence ID" value="NC_009828.1"/>
</dbReference>
<protein>
    <submittedName>
        <fullName evidence="1">Uncharacterized protein</fullName>
    </submittedName>
</protein>
<name>A8F7J1_PSELT</name>
<keyword evidence="2" id="KW-1185">Reference proteome</keyword>
<reference evidence="1 2" key="1">
    <citation type="submission" date="2007-08" db="EMBL/GenBank/DDBJ databases">
        <title>Complete sequence of Thermotoga lettingae TMO.</title>
        <authorList>
            <consortium name="US DOE Joint Genome Institute"/>
            <person name="Copeland A."/>
            <person name="Lucas S."/>
            <person name="Lapidus A."/>
            <person name="Barry K."/>
            <person name="Glavina del Rio T."/>
            <person name="Dalin E."/>
            <person name="Tice H."/>
            <person name="Pitluck S."/>
            <person name="Foster B."/>
            <person name="Bruce D."/>
            <person name="Schmutz J."/>
            <person name="Larimer F."/>
            <person name="Land M."/>
            <person name="Hauser L."/>
            <person name="Kyrpides N."/>
            <person name="Mikhailova N."/>
            <person name="Nelson K."/>
            <person name="Gogarten J.P."/>
            <person name="Noll K."/>
            <person name="Richardson P."/>
        </authorList>
    </citation>
    <scope>NUCLEOTIDE SEQUENCE [LARGE SCALE GENOMIC DNA]</scope>
    <source>
        <strain evidence="2">ATCC BAA-301 / DSM 14385 / NBRC 107922 / TMO</strain>
    </source>
</reference>
<dbReference type="KEGG" id="tle:Tlet_1571"/>
<dbReference type="HOGENOM" id="CLU_2555670_0_0_0"/>